<dbReference type="SUPFAM" id="SSF55073">
    <property type="entry name" value="Nucleotide cyclase"/>
    <property type="match status" value="1"/>
</dbReference>
<dbReference type="InterPro" id="IPR029787">
    <property type="entry name" value="Nucleotide_cyclase"/>
</dbReference>
<name>A0A5B9DSI5_9HYPH</name>
<dbReference type="InterPro" id="IPR043128">
    <property type="entry name" value="Rev_trsase/Diguanyl_cyclase"/>
</dbReference>
<dbReference type="PANTHER" id="PTHR45138">
    <property type="entry name" value="REGULATORY COMPONENTS OF SENSORY TRANSDUCTION SYSTEM"/>
    <property type="match status" value="1"/>
</dbReference>
<dbReference type="EC" id="2.7.7.65" evidence="1"/>
<sequence>MPSLDFLTLYIVIFLNSLTVCVVWAAFAYRYRPNPAALYWLLGMGLTVVGGAVLAIQGNAGAPVPAIGGNVLIILGFAQFWIGLRRFDGQAGGQKLALAIAALAACAMIACFEFDRGRAVVYAAGQATVMGLSIRHLLRFRQPGVGAIVAVVAFAVAMLGQLMVIGSNISVLTGIMAFPVYYALASYALLCTVFSGAVWNLGFALMMIDRLQTRLAHLSETDELTGVANRRGLQIRLAELSRQGDQVYSVALFDLDDFKPLNDRYGHAAGDRALAHLGRLLSGGVGPTDFVGRLGGDEFCVVFPGTAYGEALRLAEALRASVSATPFDFAGEEIRLSASVGVAERAPEENDLDVVVEADKALYADKARKPFRRGEPRRIA</sequence>
<dbReference type="SMART" id="SM00267">
    <property type="entry name" value="GGDEF"/>
    <property type="match status" value="1"/>
</dbReference>
<dbReference type="PANTHER" id="PTHR45138:SF9">
    <property type="entry name" value="DIGUANYLATE CYCLASE DGCM-RELATED"/>
    <property type="match status" value="1"/>
</dbReference>
<organism evidence="3 4">
    <name type="scientific">Paradevosia tibetensis</name>
    <dbReference type="NCBI Taxonomy" id="1447062"/>
    <lineage>
        <taxon>Bacteria</taxon>
        <taxon>Pseudomonadati</taxon>
        <taxon>Pseudomonadota</taxon>
        <taxon>Alphaproteobacteria</taxon>
        <taxon>Hyphomicrobiales</taxon>
        <taxon>Devosiaceae</taxon>
        <taxon>Paradevosia</taxon>
    </lineage>
</organism>
<evidence type="ECO:0000313" key="4">
    <source>
        <dbReference type="Proteomes" id="UP000321062"/>
    </source>
</evidence>
<dbReference type="PROSITE" id="PS50887">
    <property type="entry name" value="GGDEF"/>
    <property type="match status" value="1"/>
</dbReference>
<dbReference type="RefSeq" id="WP_147657458.1">
    <property type="nucleotide sequence ID" value="NZ_CP041690.1"/>
</dbReference>
<dbReference type="Gene3D" id="3.30.70.270">
    <property type="match status" value="1"/>
</dbReference>
<keyword evidence="4" id="KW-1185">Reference proteome</keyword>
<dbReference type="OrthoDB" id="9812260at2"/>
<proteinExistence type="predicted"/>
<dbReference type="Pfam" id="PF00990">
    <property type="entry name" value="GGDEF"/>
    <property type="match status" value="1"/>
</dbReference>
<dbReference type="CDD" id="cd01949">
    <property type="entry name" value="GGDEF"/>
    <property type="match status" value="1"/>
</dbReference>
<dbReference type="KEGG" id="yti:FNA67_18325"/>
<dbReference type="NCBIfam" id="TIGR00254">
    <property type="entry name" value="GGDEF"/>
    <property type="match status" value="1"/>
</dbReference>
<evidence type="ECO:0000256" key="1">
    <source>
        <dbReference type="ARBA" id="ARBA00012528"/>
    </source>
</evidence>
<evidence type="ECO:0000313" key="3">
    <source>
        <dbReference type="EMBL" id="QEE22012.1"/>
    </source>
</evidence>
<dbReference type="Proteomes" id="UP000321062">
    <property type="component" value="Chromosome"/>
</dbReference>
<protein>
    <recommendedName>
        <fullName evidence="1">diguanylate cyclase</fullName>
        <ecNumber evidence="1">2.7.7.65</ecNumber>
    </recommendedName>
</protein>
<dbReference type="AlphaFoldDB" id="A0A5B9DSI5"/>
<dbReference type="InterPro" id="IPR000160">
    <property type="entry name" value="GGDEF_dom"/>
</dbReference>
<comment type="catalytic activity">
    <reaction evidence="2">
        <text>2 GTP = 3',3'-c-di-GMP + 2 diphosphate</text>
        <dbReference type="Rhea" id="RHEA:24898"/>
        <dbReference type="ChEBI" id="CHEBI:33019"/>
        <dbReference type="ChEBI" id="CHEBI:37565"/>
        <dbReference type="ChEBI" id="CHEBI:58805"/>
        <dbReference type="EC" id="2.7.7.65"/>
    </reaction>
</comment>
<evidence type="ECO:0000256" key="2">
    <source>
        <dbReference type="ARBA" id="ARBA00034247"/>
    </source>
</evidence>
<dbReference type="InterPro" id="IPR050469">
    <property type="entry name" value="Diguanylate_Cyclase"/>
</dbReference>
<dbReference type="GO" id="GO:0052621">
    <property type="term" value="F:diguanylate cyclase activity"/>
    <property type="evidence" value="ECO:0007669"/>
    <property type="project" value="UniProtKB-EC"/>
</dbReference>
<gene>
    <name evidence="3" type="ORF">FNA67_18325</name>
</gene>
<dbReference type="EMBL" id="CP041690">
    <property type="protein sequence ID" value="QEE22012.1"/>
    <property type="molecule type" value="Genomic_DNA"/>
</dbReference>
<accession>A0A5B9DSI5</accession>
<reference evidence="3 4" key="1">
    <citation type="journal article" date="2015" name="Int. J. Syst. Evol. Microbiol.">
        <title>Youhaiella tibetensis gen. nov., sp. nov., isolated from subsurface sediment.</title>
        <authorList>
            <person name="Wang Y.X."/>
            <person name="Huang F.Q."/>
            <person name="Nogi Y."/>
            <person name="Pang S.J."/>
            <person name="Wang P.K."/>
            <person name="Lv J."/>
        </authorList>
    </citation>
    <scope>NUCLEOTIDE SEQUENCE [LARGE SCALE GENOMIC DNA]</scope>
    <source>
        <strain evidence="4">fig4</strain>
    </source>
</reference>